<reference evidence="1" key="1">
    <citation type="submission" date="2021-04" db="EMBL/GenBank/DDBJ databases">
        <title>Genome based classification of Actinospica acidithermotolerans sp. nov., an actinobacterium isolated from an Indonesian hot spring.</title>
        <authorList>
            <person name="Kusuma A.B."/>
            <person name="Putra K.E."/>
            <person name="Nafisah S."/>
            <person name="Loh J."/>
            <person name="Nouioui I."/>
            <person name="Goodfellow M."/>
        </authorList>
    </citation>
    <scope>NUCLEOTIDE SEQUENCE</scope>
    <source>
        <strain evidence="1">DSM 45618</strain>
    </source>
</reference>
<dbReference type="RefSeq" id="WP_211470423.1">
    <property type="nucleotide sequence ID" value="NZ_JAGSXH010000107.1"/>
</dbReference>
<dbReference type="AlphaFoldDB" id="A0A8J7WNZ0"/>
<proteinExistence type="predicted"/>
<evidence type="ECO:0000313" key="1">
    <source>
        <dbReference type="EMBL" id="MBS2965891.1"/>
    </source>
</evidence>
<accession>A0A8J7WNZ0</accession>
<protein>
    <submittedName>
        <fullName evidence="1">Uncharacterized protein</fullName>
    </submittedName>
</protein>
<keyword evidence="2" id="KW-1185">Reference proteome</keyword>
<evidence type="ECO:0000313" key="2">
    <source>
        <dbReference type="Proteomes" id="UP000677913"/>
    </source>
</evidence>
<comment type="caution">
    <text evidence="1">The sequence shown here is derived from an EMBL/GenBank/DDBJ whole genome shotgun (WGS) entry which is preliminary data.</text>
</comment>
<dbReference type="Proteomes" id="UP000677913">
    <property type="component" value="Unassembled WGS sequence"/>
</dbReference>
<name>A0A8J7WNZ0_9ACTN</name>
<gene>
    <name evidence="1" type="ORF">KGA66_22775</name>
</gene>
<sequence>MLGKQEATAAATRALGWALVVAGPVLARRGLAAGVLVRSELADEHLAFPDSVPQDLARYAGQSVDSASLAKVYADLIKRNVYVATGGRTYAQLSAGRPDSVSSEARDTAFRGEAMHAGLLGAYEAAEVATLVTGLGVLATALGAVLLAVAGSLEAPALPGGGRR</sequence>
<dbReference type="EMBL" id="JAGSXH010000107">
    <property type="protein sequence ID" value="MBS2965891.1"/>
    <property type="molecule type" value="Genomic_DNA"/>
</dbReference>
<organism evidence="1 2">
    <name type="scientific">Actinocrinis puniceicyclus</name>
    <dbReference type="NCBI Taxonomy" id="977794"/>
    <lineage>
        <taxon>Bacteria</taxon>
        <taxon>Bacillati</taxon>
        <taxon>Actinomycetota</taxon>
        <taxon>Actinomycetes</taxon>
        <taxon>Catenulisporales</taxon>
        <taxon>Actinospicaceae</taxon>
        <taxon>Actinocrinis</taxon>
    </lineage>
</organism>